<dbReference type="Pfam" id="PF14295">
    <property type="entry name" value="PAN_4"/>
    <property type="match status" value="1"/>
</dbReference>
<feature type="signal peptide" evidence="3">
    <location>
        <begin position="1"/>
        <end position="31"/>
    </location>
</feature>
<evidence type="ECO:0000256" key="3">
    <source>
        <dbReference type="SAM" id="SignalP"/>
    </source>
</evidence>
<name>A0A832PPK5_9RHOB</name>
<dbReference type="AlphaFoldDB" id="A0A832PPK5"/>
<organism evidence="5 6">
    <name type="scientific">Paracoccus solventivorans</name>
    <dbReference type="NCBI Taxonomy" id="53463"/>
    <lineage>
        <taxon>Bacteria</taxon>
        <taxon>Pseudomonadati</taxon>
        <taxon>Pseudomonadota</taxon>
        <taxon>Alphaproteobacteria</taxon>
        <taxon>Rhodobacterales</taxon>
        <taxon>Paracoccaceae</taxon>
        <taxon>Paracoccus</taxon>
    </lineage>
</organism>
<dbReference type="GO" id="GO:0005576">
    <property type="term" value="C:extracellular region"/>
    <property type="evidence" value="ECO:0007669"/>
    <property type="project" value="InterPro"/>
</dbReference>
<dbReference type="RefSeq" id="WP_303731115.1">
    <property type="nucleotide sequence ID" value="NZ_DULP01000215.1"/>
</dbReference>
<dbReference type="Gene3D" id="3.50.4.10">
    <property type="entry name" value="Hepatocyte Growth Factor"/>
    <property type="match status" value="1"/>
</dbReference>
<dbReference type="CDD" id="cd01100">
    <property type="entry name" value="APPLE_Factor_XI_like"/>
    <property type="match status" value="1"/>
</dbReference>
<dbReference type="InterPro" id="IPR000177">
    <property type="entry name" value="Apple"/>
</dbReference>
<gene>
    <name evidence="5" type="ORF">GXX24_13585</name>
</gene>
<accession>A0A832PPK5</accession>
<feature type="domain" description="Apple" evidence="4">
    <location>
        <begin position="51"/>
        <end position="93"/>
    </location>
</feature>
<evidence type="ECO:0000256" key="1">
    <source>
        <dbReference type="ARBA" id="ARBA00022737"/>
    </source>
</evidence>
<keyword evidence="3" id="KW-0732">Signal</keyword>
<protein>
    <recommendedName>
        <fullName evidence="4">Apple domain-containing protein</fullName>
    </recommendedName>
</protein>
<reference evidence="5 6" key="1">
    <citation type="journal article" date="2020" name="Biotechnol. Biofuels">
        <title>New insights from the biogas microbiome by comprehensive genome-resolved metagenomics of nearly 1600 species originating from multiple anaerobic digesters.</title>
        <authorList>
            <person name="Campanaro S."/>
            <person name="Treu L."/>
            <person name="Rodriguez-R L.M."/>
            <person name="Kovalovszki A."/>
            <person name="Ziels R.M."/>
            <person name="Maus I."/>
            <person name="Zhu X."/>
            <person name="Kougias P.G."/>
            <person name="Basile A."/>
            <person name="Luo G."/>
            <person name="Schluter A."/>
            <person name="Konstantinidis K.T."/>
            <person name="Angelidaki I."/>
        </authorList>
    </citation>
    <scope>NUCLEOTIDE SEQUENCE [LARGE SCALE GENOMIC DNA]</scope>
    <source>
        <strain evidence="5">AS04akNAM_125</strain>
    </source>
</reference>
<feature type="non-terminal residue" evidence="5">
    <location>
        <position position="197"/>
    </location>
</feature>
<comment type="caution">
    <text evidence="5">The sequence shown here is derived from an EMBL/GenBank/DDBJ whole genome shotgun (WGS) entry which is preliminary data.</text>
</comment>
<dbReference type="InterPro" id="IPR003609">
    <property type="entry name" value="Pan_app"/>
</dbReference>
<proteinExistence type="predicted"/>
<evidence type="ECO:0000313" key="6">
    <source>
        <dbReference type="Proteomes" id="UP000580830"/>
    </source>
</evidence>
<sequence length="197" mass="20342">MAQVKRQGRRAARAAIGIALALLALAPAAQGQTGPEDVVPQARVVLQSDLDLPGNDLSMIRQLGQDACVAACLATDACRALTWNARARACFLKTGAGAGAPYVGAHSGIVADTAPEVIALAAARLAASGWVRDSDRRELAEQARRLSVNWPGDGSDAAGLRQHAQDATTPEDRVHWLGALAALTDAAPDWAALAVAL</sequence>
<keyword evidence="2" id="KW-1015">Disulfide bond</keyword>
<dbReference type="GO" id="GO:0006508">
    <property type="term" value="P:proteolysis"/>
    <property type="evidence" value="ECO:0007669"/>
    <property type="project" value="InterPro"/>
</dbReference>
<evidence type="ECO:0000259" key="4">
    <source>
        <dbReference type="Pfam" id="PF14295"/>
    </source>
</evidence>
<keyword evidence="1" id="KW-0677">Repeat</keyword>
<dbReference type="EMBL" id="DULP01000215">
    <property type="protein sequence ID" value="HHW35152.1"/>
    <property type="molecule type" value="Genomic_DNA"/>
</dbReference>
<feature type="chain" id="PRO_5032390260" description="Apple domain-containing protein" evidence="3">
    <location>
        <begin position="32"/>
        <end position="197"/>
    </location>
</feature>
<evidence type="ECO:0000313" key="5">
    <source>
        <dbReference type="EMBL" id="HHW35152.1"/>
    </source>
</evidence>
<evidence type="ECO:0000256" key="2">
    <source>
        <dbReference type="ARBA" id="ARBA00023157"/>
    </source>
</evidence>
<dbReference type="Proteomes" id="UP000580830">
    <property type="component" value="Unassembled WGS sequence"/>
</dbReference>